<protein>
    <submittedName>
        <fullName evidence="2">SIR2 family protein</fullName>
    </submittedName>
</protein>
<dbReference type="InterPro" id="IPR011990">
    <property type="entry name" value="TPR-like_helical_dom_sf"/>
</dbReference>
<dbReference type="SUPFAM" id="SSF48452">
    <property type="entry name" value="TPR-like"/>
    <property type="match status" value="1"/>
</dbReference>
<dbReference type="Gene3D" id="2.40.50.140">
    <property type="entry name" value="Nucleic acid-binding proteins"/>
    <property type="match status" value="1"/>
</dbReference>
<comment type="caution">
    <text evidence="2">The sequence shown here is derived from an EMBL/GenBank/DDBJ whole genome shotgun (WGS) entry which is preliminary data.</text>
</comment>
<sequence length="1040" mass="121420">MEIPKPLIDQIKDGNVVLFLGAGASYGAKHPKGINPPNGYQLAQLISDKFLTDEFSDQSLQYVSELAISEYDLFSVQSYIYELFEPFSPNDHHLEIPRFVWKSIITTNYDLIIEKAYSQVDPVQSLAKFVKNGERVRDKVKSPKDLPFYKIHGCITDINDLNAPLILTADQYINHKKNRDRLYSRIESLAYEYAFLFVGFSFADPDIRKILLLLDELKDSRVRSYMVGPNIKDQEARLWENKKITAIKMTFSDFMDKLKVEIGEEKRKLALIRGDEFMVHKIFEKAIISTNELKPSETLLNSLNYDFQYVHKSLSEVNTDPKEFYKGYFENWDPILKNLDVRRGLTDIVLSEIFLNDDNIRENRFEFFLIKGYAGSGKSVLLKRVAWEASVLFDRICLFYNANSIIDILPISELCNYLKDRIYIFIDNIYDNQDHIIDFIELAKKDKLPITLIGAERVNVWNADCDELKKYSDNEYELRYLTDNEINNLLVKLEKYDSLGYLKDKSTEERIEALSYKAGRELLVALYESTMGKPFSEIVQDEYNSISNPVARSLYLTVSILHRLGTEARAGLISRVHSIPFSYFKQNLFKPLEFIVFDRWDYRINDYIYLTRHKQIAEIIYEVVLSEPQHRYDEYIRILSCLDVDFENDRIAFLSIMKAKNLMENFKDPEMVRTLYKVAKETNPLDAKLLQQEAIFEMNAPGGNFNKASELLTEALKLAPNDSVIQHSFAEMALTRAEKSTYKVEINKYLNEAEVVSKKLVAKSKDRPHPYHTLLKIHLFKLKMLIEDGDSPSFERLIKDTEKVLSFSKQTFPQQEFILEAESQFNKILNNKPEAIRLLEKAYELNKRSPFLCLRLVMLYNSNKDFPKAKSIMEDTLKLIPGDKDINFQYALNLIRTDGDKLVNIKHYLNRSFTKGDNRYQAQFWFARTLYLLNEISESNTIFKSLNKISIEPKLKSKPRAKVRNNGELVKYKGSINRIEYNFGFVTRDATADQIYFYRYESDYEEFWDDLKNGDRISFNLAFNYKGPVAINVKKEMIDN</sequence>
<name>A0ABQ1M2L6_9SPHI</name>
<organism evidence="2 3">
    <name type="scientific">Parapedobacter defluvii</name>
    <dbReference type="NCBI Taxonomy" id="2045106"/>
    <lineage>
        <taxon>Bacteria</taxon>
        <taxon>Pseudomonadati</taxon>
        <taxon>Bacteroidota</taxon>
        <taxon>Sphingobacteriia</taxon>
        <taxon>Sphingobacteriales</taxon>
        <taxon>Sphingobacteriaceae</taxon>
        <taxon>Parapedobacter</taxon>
    </lineage>
</organism>
<accession>A0ABQ1M2L6</accession>
<dbReference type="Pfam" id="PF13289">
    <property type="entry name" value="SIR2_2"/>
    <property type="match status" value="1"/>
</dbReference>
<feature type="domain" description="Novel STAND NTPase 5" evidence="1">
    <location>
        <begin position="323"/>
        <end position="468"/>
    </location>
</feature>
<evidence type="ECO:0000259" key="1">
    <source>
        <dbReference type="Pfam" id="PF25199"/>
    </source>
</evidence>
<dbReference type="InterPro" id="IPR057574">
    <property type="entry name" value="nSTAND_NTPase5_dom"/>
</dbReference>
<reference evidence="3" key="1">
    <citation type="journal article" date="2019" name="Int. J. Syst. Evol. Microbiol.">
        <title>The Global Catalogue of Microorganisms (GCM) 10K type strain sequencing project: providing services to taxonomists for standard genome sequencing and annotation.</title>
        <authorList>
            <consortium name="The Broad Institute Genomics Platform"/>
            <consortium name="The Broad Institute Genome Sequencing Center for Infectious Disease"/>
            <person name="Wu L."/>
            <person name="Ma J."/>
        </authorList>
    </citation>
    <scope>NUCLEOTIDE SEQUENCE [LARGE SCALE GENOMIC DNA]</scope>
    <source>
        <strain evidence="3">CGMCC 1.15342</strain>
    </source>
</reference>
<evidence type="ECO:0000313" key="3">
    <source>
        <dbReference type="Proteomes" id="UP000597338"/>
    </source>
</evidence>
<dbReference type="Gene3D" id="1.25.40.10">
    <property type="entry name" value="Tetratricopeptide repeat domain"/>
    <property type="match status" value="1"/>
</dbReference>
<dbReference type="InterPro" id="IPR027417">
    <property type="entry name" value="P-loop_NTPase"/>
</dbReference>
<gene>
    <name evidence="2" type="ORF">GCM10011386_26660</name>
</gene>
<dbReference type="SUPFAM" id="SSF52467">
    <property type="entry name" value="DHS-like NAD/FAD-binding domain"/>
    <property type="match status" value="1"/>
</dbReference>
<dbReference type="SUPFAM" id="SSF52540">
    <property type="entry name" value="P-loop containing nucleoside triphosphate hydrolases"/>
    <property type="match status" value="1"/>
</dbReference>
<dbReference type="EMBL" id="BMIK01000009">
    <property type="protein sequence ID" value="GGC33256.1"/>
    <property type="molecule type" value="Genomic_DNA"/>
</dbReference>
<keyword evidence="3" id="KW-1185">Reference proteome</keyword>
<dbReference type="Proteomes" id="UP000597338">
    <property type="component" value="Unassembled WGS sequence"/>
</dbReference>
<dbReference type="RefSeq" id="WP_188751503.1">
    <property type="nucleotide sequence ID" value="NZ_BMIK01000009.1"/>
</dbReference>
<proteinExistence type="predicted"/>
<dbReference type="InterPro" id="IPR029035">
    <property type="entry name" value="DHS-like_NAD/FAD-binding_dom"/>
</dbReference>
<dbReference type="SUPFAM" id="SSF50249">
    <property type="entry name" value="Nucleic acid-binding proteins"/>
    <property type="match status" value="1"/>
</dbReference>
<evidence type="ECO:0000313" key="2">
    <source>
        <dbReference type="EMBL" id="GGC33256.1"/>
    </source>
</evidence>
<dbReference type="Pfam" id="PF25199">
    <property type="entry name" value="nSTAND_NTPase5"/>
    <property type="match status" value="1"/>
</dbReference>
<dbReference type="InterPro" id="IPR012340">
    <property type="entry name" value="NA-bd_OB-fold"/>
</dbReference>